<keyword evidence="4" id="KW-0479">Metal-binding</keyword>
<feature type="chain" id="PRO_5030164805" description="Phospholipase C" evidence="9">
    <location>
        <begin position="28"/>
        <end position="283"/>
    </location>
</feature>
<dbReference type="EC" id="3.1.4.3" evidence="1"/>
<dbReference type="PRINTS" id="PR00479">
    <property type="entry name" value="PRPHPHLPASEC"/>
</dbReference>
<evidence type="ECO:0000256" key="2">
    <source>
        <dbReference type="ARBA" id="ARBA00018391"/>
    </source>
</evidence>
<dbReference type="PaxDb" id="411470-RUMGNA_01398"/>
<dbReference type="GO" id="GO:0008270">
    <property type="term" value="F:zinc ion binding"/>
    <property type="evidence" value="ECO:0007669"/>
    <property type="project" value="InterPro"/>
</dbReference>
<dbReference type="InterPro" id="IPR008947">
    <property type="entry name" value="PLipase_C/P1_nuclease_dom_sf"/>
</dbReference>
<protein>
    <recommendedName>
        <fullName evidence="2">Phospholipase C</fullName>
        <ecNumber evidence="1">3.1.4.3</ecNumber>
    </recommendedName>
    <alternativeName>
        <fullName evidence="8">Phosphatidylcholine cholinephosphohydrolase</fullName>
    </alternativeName>
</protein>
<evidence type="ECO:0000256" key="9">
    <source>
        <dbReference type="SAM" id="SignalP"/>
    </source>
</evidence>
<name>A7B1H2_MEDG7</name>
<dbReference type="AlphaFoldDB" id="A7B1H2"/>
<evidence type="ECO:0000256" key="6">
    <source>
        <dbReference type="ARBA" id="ARBA00022801"/>
    </source>
</evidence>
<feature type="signal peptide" evidence="9">
    <location>
        <begin position="1"/>
        <end position="27"/>
    </location>
</feature>
<reference evidence="11 12" key="2">
    <citation type="submission" date="2007-06" db="EMBL/GenBank/DDBJ databases">
        <title>Draft genome sequence of Ruminococcus gnavus (ATCC 29149).</title>
        <authorList>
            <person name="Sudarsanam P."/>
            <person name="Ley R."/>
            <person name="Guruge J."/>
            <person name="Turnbaugh P.J."/>
            <person name="Mahowald M."/>
            <person name="Liep D."/>
            <person name="Gordon J."/>
        </authorList>
    </citation>
    <scope>NUCLEOTIDE SEQUENCE [LARGE SCALE GENOMIC DNA]</scope>
    <source>
        <strain evidence="11 12">ATCC 29149</strain>
    </source>
</reference>
<gene>
    <name evidence="11" type="ORF">RUMGNA_01398</name>
</gene>
<sequence>MGMRKKMKLFIAMVSVGALLGTMPVMAAEQPELPTKVQDIANGSDELYGEGVPIEHGTNPDERFSSGGVDHTHQYIVANTLKILSNDKGNSAFNGELNSSILMEATDWPDKLGNETDAGTFAGHFYDPDTGKNWLGQKSPTARTRAESYFQAAVNAYRAGDVQLAMSNLGKGTHYVSDLNEPHHASNLTAVNSNHSAFEKYVDKNRKSYTIAGNSFGSSVYTTALNTSTGDLMYSAAKYAKGLAAEAQKESSYDSAGRKSVQHAIQTVTQYMYKFGKEVGIYK</sequence>
<dbReference type="GO" id="GO:0034480">
    <property type="term" value="F:phosphatidylcholine phospholipase C activity"/>
    <property type="evidence" value="ECO:0007669"/>
    <property type="project" value="UniProtKB-EC"/>
</dbReference>
<keyword evidence="5 9" id="KW-0732">Signal</keyword>
<organism evidence="11 12">
    <name type="scientific">Mediterraneibacter gnavus (strain ATCC 29149 / DSM 114966 / JCM 6515 / VPI C7-9)</name>
    <name type="common">Ruminococcus gnavus</name>
    <dbReference type="NCBI Taxonomy" id="411470"/>
    <lineage>
        <taxon>Bacteria</taxon>
        <taxon>Bacillati</taxon>
        <taxon>Bacillota</taxon>
        <taxon>Clostridia</taxon>
        <taxon>Lachnospirales</taxon>
        <taxon>Lachnospiraceae</taxon>
        <taxon>Mediterraneibacter</taxon>
    </lineage>
</organism>
<comment type="caution">
    <text evidence="11">The sequence shown here is derived from an EMBL/GenBank/DDBJ whole genome shotgun (WGS) entry which is preliminary data.</text>
</comment>
<evidence type="ECO:0000313" key="12">
    <source>
        <dbReference type="Proteomes" id="UP000004410"/>
    </source>
</evidence>
<evidence type="ECO:0000256" key="3">
    <source>
        <dbReference type="ARBA" id="ARBA00022525"/>
    </source>
</evidence>
<dbReference type="CDD" id="cd11009">
    <property type="entry name" value="Zn_dep_PLPC"/>
    <property type="match status" value="1"/>
</dbReference>
<evidence type="ECO:0000256" key="8">
    <source>
        <dbReference type="ARBA" id="ARBA00031285"/>
    </source>
</evidence>
<dbReference type="SMART" id="SM00770">
    <property type="entry name" value="Zn_dep_PLPC"/>
    <property type="match status" value="1"/>
</dbReference>
<evidence type="ECO:0000313" key="11">
    <source>
        <dbReference type="EMBL" id="EDN78094.1"/>
    </source>
</evidence>
<dbReference type="InterPro" id="IPR029002">
    <property type="entry name" value="PLPC/GPLD1"/>
</dbReference>
<keyword evidence="3" id="KW-0964">Secreted</keyword>
<accession>A7B1H2</accession>
<evidence type="ECO:0000256" key="5">
    <source>
        <dbReference type="ARBA" id="ARBA00022729"/>
    </source>
</evidence>
<reference evidence="11 12" key="1">
    <citation type="submission" date="2007-04" db="EMBL/GenBank/DDBJ databases">
        <authorList>
            <person name="Fulton L."/>
            <person name="Clifton S."/>
            <person name="Fulton B."/>
            <person name="Xu J."/>
            <person name="Minx P."/>
            <person name="Pepin K.H."/>
            <person name="Johnson M."/>
            <person name="Thiruvilangam P."/>
            <person name="Bhonagiri V."/>
            <person name="Nash W.E."/>
            <person name="Mardis E.R."/>
            <person name="Wilson R.K."/>
        </authorList>
    </citation>
    <scope>NUCLEOTIDE SEQUENCE [LARGE SCALE GENOMIC DNA]</scope>
    <source>
        <strain evidence="11 12">ATCC 29149</strain>
    </source>
</reference>
<dbReference type="InterPro" id="IPR001531">
    <property type="entry name" value="Zn_PLipaseC"/>
</dbReference>
<evidence type="ECO:0000259" key="10">
    <source>
        <dbReference type="PROSITE" id="PS51346"/>
    </source>
</evidence>
<feature type="domain" description="Zn-dependent PLC" evidence="10">
    <location>
        <begin position="60"/>
        <end position="283"/>
    </location>
</feature>
<keyword evidence="6" id="KW-0378">Hydrolase</keyword>
<dbReference type="Proteomes" id="UP000004410">
    <property type="component" value="Unassembled WGS sequence"/>
</dbReference>
<evidence type="ECO:0000256" key="7">
    <source>
        <dbReference type="ARBA" id="ARBA00022833"/>
    </source>
</evidence>
<dbReference type="Pfam" id="PF00882">
    <property type="entry name" value="Zn_dep_PLPC"/>
    <property type="match status" value="1"/>
</dbReference>
<dbReference type="EMBL" id="AAYG02000011">
    <property type="protein sequence ID" value="EDN78094.1"/>
    <property type="molecule type" value="Genomic_DNA"/>
</dbReference>
<dbReference type="SUPFAM" id="SSF48537">
    <property type="entry name" value="Phospholipase C/P1 nuclease"/>
    <property type="match status" value="1"/>
</dbReference>
<proteinExistence type="predicted"/>
<dbReference type="Gene3D" id="1.10.575.10">
    <property type="entry name" value="P1 Nuclease"/>
    <property type="match status" value="1"/>
</dbReference>
<evidence type="ECO:0000256" key="1">
    <source>
        <dbReference type="ARBA" id="ARBA00012018"/>
    </source>
</evidence>
<keyword evidence="7" id="KW-0862">Zinc</keyword>
<dbReference type="PROSITE" id="PS51346">
    <property type="entry name" value="PROKAR_ZN_DEPEND_PLPC_2"/>
    <property type="match status" value="1"/>
</dbReference>
<evidence type="ECO:0000256" key="4">
    <source>
        <dbReference type="ARBA" id="ARBA00022723"/>
    </source>
</evidence>
<dbReference type="eggNOG" id="ENOG5030A2K">
    <property type="taxonomic scope" value="Bacteria"/>
</dbReference>